<evidence type="ECO:0000259" key="18">
    <source>
        <dbReference type="SMART" id="SM00642"/>
    </source>
</evidence>
<dbReference type="SUPFAM" id="SSF81296">
    <property type="entry name" value="E set domains"/>
    <property type="match status" value="1"/>
</dbReference>
<comment type="caution">
    <text evidence="19">The sequence shown here is derived from an EMBL/GenBank/DDBJ whole genome shotgun (WGS) entry which is preliminary data.</text>
</comment>
<dbReference type="CDD" id="cd02853">
    <property type="entry name" value="E_set_MTHase_like_N"/>
    <property type="match status" value="1"/>
</dbReference>
<keyword evidence="8" id="KW-0119">Carbohydrate metabolism</keyword>
<dbReference type="Pfam" id="PF02922">
    <property type="entry name" value="CBM_48"/>
    <property type="match status" value="1"/>
</dbReference>
<dbReference type="GO" id="GO:0005992">
    <property type="term" value="P:trehalose biosynthetic process"/>
    <property type="evidence" value="ECO:0007669"/>
    <property type="project" value="UniProtKB-UniRule"/>
</dbReference>
<dbReference type="Gene3D" id="1.10.10.760">
    <property type="entry name" value="E-set domains of sugar-utilizing enzymes"/>
    <property type="match status" value="1"/>
</dbReference>
<evidence type="ECO:0000256" key="1">
    <source>
        <dbReference type="ARBA" id="ARBA00004496"/>
    </source>
</evidence>
<evidence type="ECO:0000256" key="10">
    <source>
        <dbReference type="ARBA" id="ARBA00032057"/>
    </source>
</evidence>
<sequence>MSHHSLYQRTGAFYNQNGDCDFVVWAPFRKKVDVCITHPQPQTWPMQQDDFGYWSVTLPIAPGARYVFILDGELQRPDPASLSQPDSVHGASEVVSRDFEWHDADWAGIEKRDLVIYELHTGTFSPEHTFEGIINKLDYLQQLGITAIELMPVNQFPGKRNWGYDGAYPFAVQHNYGGVQGLKRLVDAAHLAGIAVILDVVYNHLGPDGNYLNDFGPYFTDKYKTPWGAALNYDSAWCDGVRNYYLQNALQWLDEFHIDGLRMDAVHAIWDFSAHHFMQQLKEAVQALEQQTGSKKILIAEIDLNNTRYINPAEKGGYNLDAQWIDEFHHAVHSVLTGEVNGYYEDFGKMLHIEKAFRDTYVYNGNYSVHRKKNFGSSVVENPYDQFVVFTQNHDQTGNRLMGDRLGTLVSYEALKLAAAATLLSPYIPLLFMGEEYGEKNPFLFFVDHENEQLAEIVRKGRREEFAYFKFEGDFPDPQDVSSFDRSVLSWNIQENPAATMLAYYQTLIQLRKTHTALQGRGRNSMQVQGFGDSKLLVLQRTHQHSELLICFNFDKAAADWEPGVNFALTKLFDSAATEWNGPGSAAASLVQPGERIEVQPESVVVFEKHNH</sequence>
<dbReference type="InterPro" id="IPR013783">
    <property type="entry name" value="Ig-like_fold"/>
</dbReference>
<proteinExistence type="inferred from homology"/>
<dbReference type="RefSeq" id="WP_116846097.1">
    <property type="nucleotide sequence ID" value="NZ_QTJU01000001.1"/>
</dbReference>
<accession>A0A3E1NQY2</accession>
<dbReference type="PANTHER" id="PTHR43651">
    <property type="entry name" value="1,4-ALPHA-GLUCAN-BRANCHING ENZYME"/>
    <property type="match status" value="1"/>
</dbReference>
<evidence type="ECO:0000256" key="11">
    <source>
        <dbReference type="ARBA" id="ARBA00033284"/>
    </source>
</evidence>
<keyword evidence="20" id="KW-1185">Reference proteome</keyword>
<comment type="subcellular location">
    <subcellularLocation>
        <location evidence="1 15">Cytoplasm</location>
    </subcellularLocation>
</comment>
<keyword evidence="6" id="KW-0963">Cytoplasm</keyword>
<gene>
    <name evidence="19" type="primary">treZ</name>
    <name evidence="19" type="ORF">DXN05_05120</name>
</gene>
<dbReference type="EC" id="3.2.1.141" evidence="4 13"/>
<dbReference type="InterPro" id="IPR017853">
    <property type="entry name" value="GH"/>
</dbReference>
<evidence type="ECO:0000256" key="2">
    <source>
        <dbReference type="ARBA" id="ARBA00005199"/>
    </source>
</evidence>
<evidence type="ECO:0000256" key="13">
    <source>
        <dbReference type="NCBIfam" id="TIGR02402"/>
    </source>
</evidence>
<keyword evidence="7 14" id="KW-0378">Hydrolase</keyword>
<feature type="active site" description="Nucleophile" evidence="15">
    <location>
        <position position="264"/>
    </location>
</feature>
<dbReference type="NCBIfam" id="TIGR02402">
    <property type="entry name" value="trehalose_TreZ"/>
    <property type="match status" value="1"/>
</dbReference>
<evidence type="ECO:0000256" key="7">
    <source>
        <dbReference type="ARBA" id="ARBA00022801"/>
    </source>
</evidence>
<evidence type="ECO:0000256" key="8">
    <source>
        <dbReference type="ARBA" id="ARBA00023277"/>
    </source>
</evidence>
<feature type="domain" description="Glycosyl hydrolase family 13 catalytic" evidence="18">
    <location>
        <begin position="93"/>
        <end position="462"/>
    </location>
</feature>
<feature type="active site" description="Proton donor" evidence="15">
    <location>
        <position position="301"/>
    </location>
</feature>
<dbReference type="InterPro" id="IPR044901">
    <property type="entry name" value="Trehalose_TreZ_E-set_sf"/>
</dbReference>
<reference evidence="19 20" key="1">
    <citation type="submission" date="2018-08" db="EMBL/GenBank/DDBJ databases">
        <title>Chitinophagaceae sp. K23C18032701, a novel bacterium isolated from forest soil.</title>
        <authorList>
            <person name="Wang C."/>
        </authorList>
    </citation>
    <scope>NUCLEOTIDE SEQUENCE [LARGE SCALE GENOMIC DNA]</scope>
    <source>
        <strain evidence="19 20">K23C18032701</strain>
    </source>
</reference>
<dbReference type="GO" id="GO:0033942">
    <property type="term" value="F:4-alpha-D-(1-&gt;4)-alpha-D-glucanotrehalose trehalohydrolase activity"/>
    <property type="evidence" value="ECO:0007669"/>
    <property type="project" value="UniProtKB-EC"/>
</dbReference>
<dbReference type="CDD" id="cd11325">
    <property type="entry name" value="AmyAc_GTHase"/>
    <property type="match status" value="1"/>
</dbReference>
<dbReference type="InterPro" id="IPR012768">
    <property type="entry name" value="Trehalose_TreZ"/>
</dbReference>
<dbReference type="UniPathway" id="UPA00299"/>
<evidence type="ECO:0000313" key="20">
    <source>
        <dbReference type="Proteomes" id="UP000261284"/>
    </source>
</evidence>
<dbReference type="InterPro" id="IPR004193">
    <property type="entry name" value="Glyco_hydro_13_N"/>
</dbReference>
<dbReference type="EMBL" id="QTJU01000001">
    <property type="protein sequence ID" value="RFM30342.1"/>
    <property type="molecule type" value="Genomic_DNA"/>
</dbReference>
<evidence type="ECO:0000256" key="15">
    <source>
        <dbReference type="PIRSR" id="PIRSR006337-1"/>
    </source>
</evidence>
<evidence type="ECO:0000313" key="19">
    <source>
        <dbReference type="EMBL" id="RFM30342.1"/>
    </source>
</evidence>
<comment type="catalytic activity">
    <reaction evidence="12 14">
        <text>hydrolysis of (1-&gt;4)-alpha-D-glucosidic linkage in 4-alpha-D-[(1-&gt;4)-alpha-D-glucanosyl]n trehalose to yield trehalose and (1-&gt;4)-alpha-D-glucan.</text>
        <dbReference type="EC" id="3.2.1.141"/>
    </reaction>
</comment>
<organism evidence="19 20">
    <name type="scientific">Deminuibacter soli</name>
    <dbReference type="NCBI Taxonomy" id="2291815"/>
    <lineage>
        <taxon>Bacteria</taxon>
        <taxon>Pseudomonadati</taxon>
        <taxon>Bacteroidota</taxon>
        <taxon>Chitinophagia</taxon>
        <taxon>Chitinophagales</taxon>
        <taxon>Chitinophagaceae</taxon>
        <taxon>Deminuibacter</taxon>
    </lineage>
</organism>
<dbReference type="AlphaFoldDB" id="A0A3E1NQY2"/>
<evidence type="ECO:0000256" key="6">
    <source>
        <dbReference type="ARBA" id="ARBA00022490"/>
    </source>
</evidence>
<evidence type="ECO:0000256" key="5">
    <source>
        <dbReference type="ARBA" id="ARBA00015938"/>
    </source>
</evidence>
<dbReference type="Proteomes" id="UP000261284">
    <property type="component" value="Unassembled WGS sequence"/>
</dbReference>
<dbReference type="SUPFAM" id="SSF51445">
    <property type="entry name" value="(Trans)glycosidases"/>
    <property type="match status" value="1"/>
</dbReference>
<evidence type="ECO:0000256" key="9">
    <source>
        <dbReference type="ARBA" id="ARBA00023295"/>
    </source>
</evidence>
<evidence type="ECO:0000256" key="3">
    <source>
        <dbReference type="ARBA" id="ARBA00008061"/>
    </source>
</evidence>
<protein>
    <recommendedName>
        <fullName evidence="5 13">Malto-oligosyltrehalose trehalohydrolase</fullName>
        <shortName evidence="14">MTHase</shortName>
        <ecNumber evidence="4 13">3.2.1.141</ecNumber>
    </recommendedName>
    <alternativeName>
        <fullName evidence="11 14">4-alpha-D-((1-&gt;4)-alpha-D-glucano)trehalose trehalohydrolase</fullName>
    </alternativeName>
    <alternativeName>
        <fullName evidence="10 14">Maltooligosyl trehalose trehalohydrolase</fullName>
    </alternativeName>
</protein>
<dbReference type="GO" id="GO:0005737">
    <property type="term" value="C:cytoplasm"/>
    <property type="evidence" value="ECO:0007669"/>
    <property type="project" value="UniProtKB-SubCell"/>
</dbReference>
<evidence type="ECO:0000256" key="16">
    <source>
        <dbReference type="PIRSR" id="PIRSR006337-2"/>
    </source>
</evidence>
<dbReference type="PIRSF" id="PIRSF006337">
    <property type="entry name" value="Trehalose_TreZ"/>
    <property type="match status" value="1"/>
</dbReference>
<name>A0A3E1NQY2_9BACT</name>
<evidence type="ECO:0000256" key="14">
    <source>
        <dbReference type="PIRNR" id="PIRNR006337"/>
    </source>
</evidence>
<evidence type="ECO:0000256" key="4">
    <source>
        <dbReference type="ARBA" id="ARBA00012268"/>
    </source>
</evidence>
<feature type="binding site" evidence="16">
    <location>
        <begin position="394"/>
        <end position="399"/>
    </location>
    <ligand>
        <name>substrate</name>
    </ligand>
</feature>
<feature type="site" description="Transition state stabilizer" evidence="17">
    <location>
        <position position="395"/>
    </location>
</feature>
<keyword evidence="9 14" id="KW-0326">Glycosidase</keyword>
<comment type="similarity">
    <text evidence="3 14">Belongs to the glycosyl hydrolase 13 family.</text>
</comment>
<feature type="binding site" evidence="16">
    <location>
        <begin position="326"/>
        <end position="330"/>
    </location>
    <ligand>
        <name>substrate</name>
    </ligand>
</feature>
<dbReference type="SMART" id="SM00642">
    <property type="entry name" value="Aamy"/>
    <property type="match status" value="1"/>
</dbReference>
<feature type="binding site" evidence="16">
    <location>
        <begin position="262"/>
        <end position="267"/>
    </location>
    <ligand>
        <name>substrate</name>
    </ligand>
</feature>
<dbReference type="PANTHER" id="PTHR43651:SF11">
    <property type="entry name" value="MALTO-OLIGOSYLTREHALOSE TREHALOHYDROLASE"/>
    <property type="match status" value="1"/>
</dbReference>
<dbReference type="OrthoDB" id="9761875at2"/>
<dbReference type="Gene3D" id="2.60.40.10">
    <property type="entry name" value="Immunoglobulins"/>
    <property type="match status" value="1"/>
</dbReference>
<dbReference type="Pfam" id="PF00128">
    <property type="entry name" value="Alpha-amylase"/>
    <property type="match status" value="2"/>
</dbReference>
<dbReference type="Gene3D" id="3.20.20.80">
    <property type="entry name" value="Glycosidases"/>
    <property type="match status" value="1"/>
</dbReference>
<dbReference type="InterPro" id="IPR006047">
    <property type="entry name" value="GH13_cat_dom"/>
</dbReference>
<evidence type="ECO:0000256" key="12">
    <source>
        <dbReference type="ARBA" id="ARBA00034013"/>
    </source>
</evidence>
<comment type="pathway">
    <text evidence="2 14">Glycan biosynthesis; trehalose biosynthesis.</text>
</comment>
<evidence type="ECO:0000256" key="17">
    <source>
        <dbReference type="PIRSR" id="PIRSR006337-3"/>
    </source>
</evidence>
<dbReference type="InterPro" id="IPR014756">
    <property type="entry name" value="Ig_E-set"/>
</dbReference>